<evidence type="ECO:0000256" key="2">
    <source>
        <dbReference type="ARBA" id="ARBA00011838"/>
    </source>
</evidence>
<dbReference type="InterPro" id="IPR016082">
    <property type="entry name" value="Ribosomal_uL30_ferredoxin-like"/>
</dbReference>
<reference evidence="7 8" key="1">
    <citation type="submission" date="2015-06" db="EMBL/GenBank/DDBJ databases">
        <title>A Comprehensive Approach to Explore the Metabolic and Phylogenetic Diversity of Bacterial Steroid Degradation in the Environment: Testosterone as an Example.</title>
        <authorList>
            <person name="Yang F.-C."/>
            <person name="Chen Y.-L."/>
            <person name="Yu C.-P."/>
            <person name="Tang S.-L."/>
            <person name="Wang P.-H."/>
            <person name="Ismail W."/>
            <person name="Wang C.-H."/>
            <person name="Yang C.-Y."/>
            <person name="Chiang Y.-R."/>
        </authorList>
    </citation>
    <scope>NUCLEOTIDE SEQUENCE [LARGE SCALE GENOMIC DNA]</scope>
    <source>
        <strain evidence="7 8">DSM 18526</strain>
    </source>
</reference>
<dbReference type="NCBIfam" id="TIGR01308">
    <property type="entry name" value="rpmD_bact"/>
    <property type="match status" value="1"/>
</dbReference>
<gene>
    <name evidence="5 7" type="primary">rpmD</name>
    <name evidence="7" type="ORF">ACG33_05345</name>
</gene>
<name>A0A127FAA8_STEDE</name>
<evidence type="ECO:0000256" key="4">
    <source>
        <dbReference type="ARBA" id="ARBA00023274"/>
    </source>
</evidence>
<dbReference type="Pfam" id="PF00327">
    <property type="entry name" value="Ribosomal_L30"/>
    <property type="match status" value="1"/>
</dbReference>
<dbReference type="Proteomes" id="UP000070250">
    <property type="component" value="Chromosome"/>
</dbReference>
<dbReference type="GO" id="GO:0022625">
    <property type="term" value="C:cytosolic large ribosomal subunit"/>
    <property type="evidence" value="ECO:0007669"/>
    <property type="project" value="TreeGrafter"/>
</dbReference>
<dbReference type="PANTHER" id="PTHR15892">
    <property type="entry name" value="MITOCHONDRIAL RIBOSOMAL PROTEIN L30"/>
    <property type="match status" value="1"/>
</dbReference>
<evidence type="ECO:0000259" key="6">
    <source>
        <dbReference type="Pfam" id="PF00327"/>
    </source>
</evidence>
<sequence length="65" mass="7320">MTSVNPKSIKVTLVKSVNGQIQRHRATVRGLGLRRIRDTVTVADTPEIRGMIRSSIHLLKVEEQK</sequence>
<comment type="similarity">
    <text evidence="1 5">Belongs to the universal ribosomal protein uL30 family.</text>
</comment>
<dbReference type="InterPro" id="IPR036919">
    <property type="entry name" value="Ribo_uL30_ferredoxin-like_sf"/>
</dbReference>
<evidence type="ECO:0000256" key="3">
    <source>
        <dbReference type="ARBA" id="ARBA00022980"/>
    </source>
</evidence>
<dbReference type="PIRSF" id="PIRSF002211">
    <property type="entry name" value="Ribosomal_L30_bac-type"/>
    <property type="match status" value="1"/>
</dbReference>
<dbReference type="Gene3D" id="3.30.1390.20">
    <property type="entry name" value="Ribosomal protein L30, ferredoxin-like fold domain"/>
    <property type="match status" value="1"/>
</dbReference>
<evidence type="ECO:0000313" key="8">
    <source>
        <dbReference type="Proteomes" id="UP000070250"/>
    </source>
</evidence>
<dbReference type="CDD" id="cd01658">
    <property type="entry name" value="Ribosomal_L30"/>
    <property type="match status" value="1"/>
</dbReference>
<evidence type="ECO:0000313" key="7">
    <source>
        <dbReference type="EMBL" id="AMN46530.1"/>
    </source>
</evidence>
<comment type="subunit">
    <text evidence="2 5">Part of the 50S ribosomal subunit.</text>
</comment>
<keyword evidence="4 5" id="KW-0687">Ribonucleoprotein</keyword>
<dbReference type="SUPFAM" id="SSF55129">
    <property type="entry name" value="Ribosomal protein L30p/L7e"/>
    <property type="match status" value="1"/>
</dbReference>
<dbReference type="GO" id="GO:0003735">
    <property type="term" value="F:structural constituent of ribosome"/>
    <property type="evidence" value="ECO:0007669"/>
    <property type="project" value="InterPro"/>
</dbReference>
<dbReference type="AlphaFoldDB" id="A0A127FAA8"/>
<dbReference type="InterPro" id="IPR005996">
    <property type="entry name" value="Ribosomal_uL30_bac-type"/>
</dbReference>
<dbReference type="PANTHER" id="PTHR15892:SF2">
    <property type="entry name" value="LARGE RIBOSOMAL SUBUNIT PROTEIN UL30M"/>
    <property type="match status" value="1"/>
</dbReference>
<organism evidence="7 8">
    <name type="scientific">Steroidobacter denitrificans</name>
    <dbReference type="NCBI Taxonomy" id="465721"/>
    <lineage>
        <taxon>Bacteria</taxon>
        <taxon>Pseudomonadati</taxon>
        <taxon>Pseudomonadota</taxon>
        <taxon>Gammaproteobacteria</taxon>
        <taxon>Steroidobacterales</taxon>
        <taxon>Steroidobacteraceae</taxon>
        <taxon>Steroidobacter</taxon>
    </lineage>
</organism>
<protein>
    <recommendedName>
        <fullName evidence="5">Large ribosomal subunit protein uL30</fullName>
    </recommendedName>
</protein>
<dbReference type="EMBL" id="CP011971">
    <property type="protein sequence ID" value="AMN46530.1"/>
    <property type="molecule type" value="Genomic_DNA"/>
</dbReference>
<dbReference type="GO" id="GO:0006412">
    <property type="term" value="P:translation"/>
    <property type="evidence" value="ECO:0007669"/>
    <property type="project" value="UniProtKB-UniRule"/>
</dbReference>
<keyword evidence="3 5" id="KW-0689">Ribosomal protein</keyword>
<dbReference type="STRING" id="465721.ACG33_05345"/>
<dbReference type="KEGG" id="sdf:ACG33_05345"/>
<evidence type="ECO:0000256" key="5">
    <source>
        <dbReference type="HAMAP-Rule" id="MF_01371"/>
    </source>
</evidence>
<keyword evidence="8" id="KW-1185">Reference proteome</keyword>
<dbReference type="HAMAP" id="MF_01371_B">
    <property type="entry name" value="Ribosomal_uL30_B"/>
    <property type="match status" value="1"/>
</dbReference>
<dbReference type="PATRIC" id="fig|465721.4.peg.1135"/>
<feature type="domain" description="Large ribosomal subunit protein uL30-like ferredoxin-like fold" evidence="6">
    <location>
        <begin position="9"/>
        <end position="58"/>
    </location>
</feature>
<accession>A0A127FAA8</accession>
<proteinExistence type="inferred from homology"/>
<evidence type="ECO:0000256" key="1">
    <source>
        <dbReference type="ARBA" id="ARBA00007594"/>
    </source>
</evidence>